<dbReference type="PANTHER" id="PTHR23226">
    <property type="entry name" value="ZINC FINGER AND SCAN DOMAIN-CONTAINING"/>
    <property type="match status" value="1"/>
</dbReference>
<dbReference type="EMBL" id="CATKSN020000572">
    <property type="protein sequence ID" value="CAI9149752.1"/>
    <property type="molecule type" value="Genomic_DNA"/>
</dbReference>
<evidence type="ECO:0000313" key="10">
    <source>
        <dbReference type="EMBL" id="CAI9149752.1"/>
    </source>
</evidence>
<sequence>MVQSHQTPEGTQGRSPMSTGSVGSVSVRSPISSDNRRKTGEGLCLWRVGKVAVRSQWSLHTRGHTQGRSPMFVECDQSFSEKSVVISHQRTHTGEKPYVCRE</sequence>
<feature type="compositionally biased region" description="Polar residues" evidence="8">
    <location>
        <begin position="1"/>
        <end position="14"/>
    </location>
</feature>
<evidence type="ECO:0000256" key="4">
    <source>
        <dbReference type="ARBA" id="ARBA00022771"/>
    </source>
</evidence>
<evidence type="ECO:0000256" key="7">
    <source>
        <dbReference type="PROSITE-ProRule" id="PRU00042"/>
    </source>
</evidence>
<keyword evidence="4 7" id="KW-0863">Zinc-finger</keyword>
<dbReference type="InterPro" id="IPR013087">
    <property type="entry name" value="Znf_C2H2_type"/>
</dbReference>
<evidence type="ECO:0000259" key="9">
    <source>
        <dbReference type="PROSITE" id="PS50157"/>
    </source>
</evidence>
<evidence type="ECO:0000313" key="11">
    <source>
        <dbReference type="Proteomes" id="UP001176941"/>
    </source>
</evidence>
<feature type="compositionally biased region" description="Low complexity" evidence="8">
    <location>
        <begin position="15"/>
        <end position="33"/>
    </location>
</feature>
<evidence type="ECO:0000256" key="3">
    <source>
        <dbReference type="ARBA" id="ARBA00022737"/>
    </source>
</evidence>
<dbReference type="PANTHER" id="PTHR23226:SF416">
    <property type="entry name" value="FI01424P"/>
    <property type="match status" value="1"/>
</dbReference>
<dbReference type="Proteomes" id="UP001176941">
    <property type="component" value="Unassembled WGS sequence"/>
</dbReference>
<evidence type="ECO:0000256" key="1">
    <source>
        <dbReference type="ARBA" id="ARBA00004123"/>
    </source>
</evidence>
<keyword evidence="3" id="KW-0677">Repeat</keyword>
<evidence type="ECO:0000256" key="2">
    <source>
        <dbReference type="ARBA" id="ARBA00022723"/>
    </source>
</evidence>
<keyword evidence="5" id="KW-0862">Zinc</keyword>
<protein>
    <recommendedName>
        <fullName evidence="9">C2H2-type domain-containing protein</fullName>
    </recommendedName>
</protein>
<reference evidence="10" key="1">
    <citation type="submission" date="2023-04" db="EMBL/GenBank/DDBJ databases">
        <authorList>
            <consortium name="ELIXIR-Norway"/>
        </authorList>
    </citation>
    <scope>NUCLEOTIDE SEQUENCE [LARGE SCALE GENOMIC DNA]</scope>
</reference>
<feature type="domain" description="C2H2-type" evidence="9">
    <location>
        <begin position="74"/>
        <end position="97"/>
    </location>
</feature>
<proteinExistence type="predicted"/>
<keyword evidence="6" id="KW-0539">Nucleus</keyword>
<organism evidence="10 11">
    <name type="scientific">Rangifer tarandus platyrhynchus</name>
    <name type="common">Svalbard reindeer</name>
    <dbReference type="NCBI Taxonomy" id="3082113"/>
    <lineage>
        <taxon>Eukaryota</taxon>
        <taxon>Metazoa</taxon>
        <taxon>Chordata</taxon>
        <taxon>Craniata</taxon>
        <taxon>Vertebrata</taxon>
        <taxon>Euteleostomi</taxon>
        <taxon>Mammalia</taxon>
        <taxon>Eutheria</taxon>
        <taxon>Laurasiatheria</taxon>
        <taxon>Artiodactyla</taxon>
        <taxon>Ruminantia</taxon>
        <taxon>Pecora</taxon>
        <taxon>Cervidae</taxon>
        <taxon>Odocoileinae</taxon>
        <taxon>Rangifer</taxon>
    </lineage>
</organism>
<comment type="subcellular location">
    <subcellularLocation>
        <location evidence="1">Nucleus</location>
    </subcellularLocation>
</comment>
<feature type="region of interest" description="Disordered" evidence="8">
    <location>
        <begin position="1"/>
        <end position="39"/>
    </location>
</feature>
<dbReference type="InterPro" id="IPR036236">
    <property type="entry name" value="Znf_C2H2_sf"/>
</dbReference>
<gene>
    <name evidence="10" type="ORF">MRATA1EN1_LOCUS31370</name>
</gene>
<comment type="caution">
    <text evidence="10">The sequence shown here is derived from an EMBL/GenBank/DDBJ whole genome shotgun (WGS) entry which is preliminary data.</text>
</comment>
<keyword evidence="2" id="KW-0479">Metal-binding</keyword>
<dbReference type="PROSITE" id="PS50157">
    <property type="entry name" value="ZINC_FINGER_C2H2_2"/>
    <property type="match status" value="1"/>
</dbReference>
<evidence type="ECO:0000256" key="5">
    <source>
        <dbReference type="ARBA" id="ARBA00022833"/>
    </source>
</evidence>
<accession>A0ABN8XK15</accession>
<evidence type="ECO:0000256" key="6">
    <source>
        <dbReference type="ARBA" id="ARBA00023242"/>
    </source>
</evidence>
<dbReference type="SUPFAM" id="SSF57667">
    <property type="entry name" value="beta-beta-alpha zinc fingers"/>
    <property type="match status" value="1"/>
</dbReference>
<dbReference type="Gene3D" id="3.30.160.60">
    <property type="entry name" value="Classic Zinc Finger"/>
    <property type="match status" value="1"/>
</dbReference>
<name>A0ABN8XK15_RANTA</name>
<evidence type="ECO:0000256" key="8">
    <source>
        <dbReference type="SAM" id="MobiDB-lite"/>
    </source>
</evidence>
<keyword evidence="11" id="KW-1185">Reference proteome</keyword>